<accession>A0A6J5LFU9</accession>
<feature type="compositionally biased region" description="Low complexity" evidence="1">
    <location>
        <begin position="13"/>
        <end position="24"/>
    </location>
</feature>
<evidence type="ECO:0000256" key="1">
    <source>
        <dbReference type="SAM" id="MobiDB-lite"/>
    </source>
</evidence>
<reference evidence="2" key="1">
    <citation type="submission" date="2020-04" db="EMBL/GenBank/DDBJ databases">
        <authorList>
            <person name="Chiriac C."/>
            <person name="Salcher M."/>
            <person name="Ghai R."/>
            <person name="Kavagutti S V."/>
        </authorList>
    </citation>
    <scope>NUCLEOTIDE SEQUENCE</scope>
</reference>
<feature type="region of interest" description="Disordered" evidence="1">
    <location>
        <begin position="1"/>
        <end position="58"/>
    </location>
</feature>
<organism evidence="2">
    <name type="scientific">uncultured Caudovirales phage</name>
    <dbReference type="NCBI Taxonomy" id="2100421"/>
    <lineage>
        <taxon>Viruses</taxon>
        <taxon>Duplodnaviria</taxon>
        <taxon>Heunggongvirae</taxon>
        <taxon>Uroviricota</taxon>
        <taxon>Caudoviricetes</taxon>
        <taxon>Peduoviridae</taxon>
        <taxon>Maltschvirus</taxon>
        <taxon>Maltschvirus maltsch</taxon>
    </lineage>
</organism>
<gene>
    <name evidence="2" type="ORF">UFOVP130_11</name>
</gene>
<proteinExistence type="predicted"/>
<feature type="compositionally biased region" description="Low complexity" evidence="1">
    <location>
        <begin position="230"/>
        <end position="243"/>
    </location>
</feature>
<evidence type="ECO:0000313" key="2">
    <source>
        <dbReference type="EMBL" id="CAB4130529.1"/>
    </source>
</evidence>
<feature type="compositionally biased region" description="Low complexity" evidence="1">
    <location>
        <begin position="46"/>
        <end position="58"/>
    </location>
</feature>
<feature type="region of interest" description="Disordered" evidence="1">
    <location>
        <begin position="228"/>
        <end position="253"/>
    </location>
</feature>
<sequence length="326" mass="34735">MNDQLSMFEAPNSPGTPSVTSSPGSVGGLMLCPSRAGENDQSGPGPARASRSLRPARATVSGTVATSGLIFADSLMSADLQQSLESRLRRRLGAAGSMEYELTWKQWGMRSGLPICALRASVPPIFASGFTGWPTPRGEDAESSGMRHSRGIADTLTAVSRLAGWATPTSRDHKDGASTLENTPVNSLLGRQVQLAGWVSPTAQDASRGSLPSRPWDTGVPLSQQVQLAGWPSPNTPSGGPNSNREKRGAGGPDLEEVARWVSRGDDTTSCNAQTEKRGALRPEHSRWLMGYPPVWDVCGVMAMQSFPRLRQGSLRRSLKQEDKAA</sequence>
<name>A0A6J5LFU9_9CAUD</name>
<protein>
    <submittedName>
        <fullName evidence="2">Uncharacterized protein</fullName>
    </submittedName>
</protein>
<dbReference type="EMBL" id="LR796251">
    <property type="protein sequence ID" value="CAB4130529.1"/>
    <property type="molecule type" value="Genomic_DNA"/>
</dbReference>